<sequence length="165" mass="18889">MSKNMMLVFFDTEFTELGLDPRLISIGLVGDDGHEFYAELSDTYEIDDCNDFVREAVIPHLQGGESLMTMDTLVTKLKAWIEGIGQPVRLVTDSISWDWPWIQEIFYDRDNWPQNLDGKPLSLAMSKEFNQAVERQFRRGSRRHHALDDAKANRLASLAAVGNIR</sequence>
<dbReference type="InterPro" id="IPR036397">
    <property type="entry name" value="RNaseH_sf"/>
</dbReference>
<dbReference type="AlphaFoldDB" id="A0A809RCX4"/>
<dbReference type="Proteomes" id="UP000463939">
    <property type="component" value="Chromosome"/>
</dbReference>
<dbReference type="RefSeq" id="WP_162083538.1">
    <property type="nucleotide sequence ID" value="NZ_AP021881.1"/>
</dbReference>
<evidence type="ECO:0000259" key="1">
    <source>
        <dbReference type="Pfam" id="PF16473"/>
    </source>
</evidence>
<evidence type="ECO:0000313" key="2">
    <source>
        <dbReference type="EMBL" id="BBO99494.1"/>
    </source>
</evidence>
<proteinExistence type="predicted"/>
<dbReference type="Gene3D" id="3.30.420.10">
    <property type="entry name" value="Ribonuclease H-like superfamily/Ribonuclease H"/>
    <property type="match status" value="1"/>
</dbReference>
<dbReference type="KEGG" id="sniv:SFSGTM_02030"/>
<dbReference type="EMBL" id="AP021881">
    <property type="protein sequence ID" value="BBO99494.1"/>
    <property type="molecule type" value="Genomic_DNA"/>
</dbReference>
<evidence type="ECO:0000313" key="3">
    <source>
        <dbReference type="Proteomes" id="UP000463939"/>
    </source>
</evidence>
<feature type="domain" description="3'-5' exoribonuclease Rv2179c-like" evidence="1">
    <location>
        <begin position="8"/>
        <end position="154"/>
    </location>
</feature>
<reference evidence="3" key="1">
    <citation type="submission" date="2019-11" db="EMBL/GenBank/DDBJ databases">
        <title>Isolation and characterization of a novel species in the genus Sulfuriferula.</title>
        <authorList>
            <person name="Mochizuki J."/>
            <person name="Kojima H."/>
            <person name="Fukui M."/>
        </authorList>
    </citation>
    <scope>NUCLEOTIDE SEQUENCE [LARGE SCALE GENOMIC DNA]</scope>
    <source>
        <strain evidence="3">SGTM</strain>
    </source>
</reference>
<dbReference type="InterPro" id="IPR012337">
    <property type="entry name" value="RNaseH-like_sf"/>
</dbReference>
<dbReference type="Pfam" id="PF16473">
    <property type="entry name" value="Rv2179c-like"/>
    <property type="match status" value="1"/>
</dbReference>
<accession>A0A809RCX4</accession>
<name>A0A809RCX4_9PROT</name>
<dbReference type="InterPro" id="IPR033390">
    <property type="entry name" value="Rv2179c-like"/>
</dbReference>
<protein>
    <recommendedName>
        <fullName evidence="1">3'-5' exoribonuclease Rv2179c-like domain-containing protein</fullName>
    </recommendedName>
</protein>
<gene>
    <name evidence="2" type="ORF">SFSGTM_02030</name>
</gene>
<dbReference type="SUPFAM" id="SSF53098">
    <property type="entry name" value="Ribonuclease H-like"/>
    <property type="match status" value="1"/>
</dbReference>
<keyword evidence="3" id="KW-1185">Reference proteome</keyword>
<organism evidence="2 3">
    <name type="scientific">Sulfuriferula nivalis</name>
    <dbReference type="NCBI Taxonomy" id="2675298"/>
    <lineage>
        <taxon>Bacteria</taxon>
        <taxon>Pseudomonadati</taxon>
        <taxon>Pseudomonadota</taxon>
        <taxon>Betaproteobacteria</taxon>
        <taxon>Nitrosomonadales</taxon>
        <taxon>Sulfuricellaceae</taxon>
        <taxon>Sulfuriferula</taxon>
    </lineage>
</organism>
<dbReference type="GO" id="GO:0003676">
    <property type="term" value="F:nucleic acid binding"/>
    <property type="evidence" value="ECO:0007669"/>
    <property type="project" value="InterPro"/>
</dbReference>